<evidence type="ECO:0000256" key="1">
    <source>
        <dbReference type="SAM" id="MobiDB-lite"/>
    </source>
</evidence>
<comment type="caution">
    <text evidence="2">The sequence shown here is derived from an EMBL/GenBank/DDBJ whole genome shotgun (WGS) entry which is preliminary data.</text>
</comment>
<evidence type="ECO:0000313" key="3">
    <source>
        <dbReference type="Proteomes" id="UP001176961"/>
    </source>
</evidence>
<keyword evidence="3" id="KW-1185">Reference proteome</keyword>
<dbReference type="EMBL" id="CATQJL010000001">
    <property type="protein sequence ID" value="CAJ0591765.1"/>
    <property type="molecule type" value="Genomic_DNA"/>
</dbReference>
<organism evidence="2 3">
    <name type="scientific">Cylicocyclus nassatus</name>
    <name type="common">Nematode worm</name>
    <dbReference type="NCBI Taxonomy" id="53992"/>
    <lineage>
        <taxon>Eukaryota</taxon>
        <taxon>Metazoa</taxon>
        <taxon>Ecdysozoa</taxon>
        <taxon>Nematoda</taxon>
        <taxon>Chromadorea</taxon>
        <taxon>Rhabditida</taxon>
        <taxon>Rhabditina</taxon>
        <taxon>Rhabditomorpha</taxon>
        <taxon>Strongyloidea</taxon>
        <taxon>Strongylidae</taxon>
        <taxon>Cylicocyclus</taxon>
    </lineage>
</organism>
<proteinExistence type="predicted"/>
<protein>
    <submittedName>
        <fullName evidence="2">Uncharacterized protein</fullName>
    </submittedName>
</protein>
<dbReference type="Proteomes" id="UP001176961">
    <property type="component" value="Unassembled WGS sequence"/>
</dbReference>
<sequence length="141" mass="15861">MALPSEDGNEKPRQHSRKSSTKGIPTLIPPLMAFFFCEYEHVAWICTLNKWPSALCDPVFLPDGLPVSTIARNISAHYQPFLKAEKPTVVGCYRKRYSDNVTVFSCVFGNGGGYLEFRNYDSILSILNNVNTVFTSILSYE</sequence>
<dbReference type="AlphaFoldDB" id="A0AA36DRQ6"/>
<accession>A0AA36DRQ6</accession>
<gene>
    <name evidence="2" type="ORF">CYNAS_LOCUS3748</name>
</gene>
<name>A0AA36DRQ6_CYLNA</name>
<evidence type="ECO:0000313" key="2">
    <source>
        <dbReference type="EMBL" id="CAJ0591765.1"/>
    </source>
</evidence>
<feature type="region of interest" description="Disordered" evidence="1">
    <location>
        <begin position="1"/>
        <end position="22"/>
    </location>
</feature>
<reference evidence="2" key="1">
    <citation type="submission" date="2023-07" db="EMBL/GenBank/DDBJ databases">
        <authorList>
            <consortium name="CYATHOMIX"/>
        </authorList>
    </citation>
    <scope>NUCLEOTIDE SEQUENCE</scope>
    <source>
        <strain evidence="2">N/A</strain>
    </source>
</reference>